<dbReference type="PANTHER" id="PTHR30461:SF23">
    <property type="entry name" value="DNA RECOMBINASE-RELATED"/>
    <property type="match status" value="1"/>
</dbReference>
<dbReference type="Proteomes" id="UP000283975">
    <property type="component" value="Unassembled WGS sequence"/>
</dbReference>
<gene>
    <name evidence="2" type="ORF">DW839_01705</name>
</gene>
<dbReference type="GO" id="GO:0000150">
    <property type="term" value="F:DNA strand exchange activity"/>
    <property type="evidence" value="ECO:0007669"/>
    <property type="project" value="InterPro"/>
</dbReference>
<dbReference type="EMBL" id="QSHZ01000002">
    <property type="protein sequence ID" value="RHC58297.1"/>
    <property type="molecule type" value="Genomic_DNA"/>
</dbReference>
<sequence length="194" mass="21701">MAEFYSAELSQKINRGMRESAYKHNSIGGAIPLGYKIEDKKLVIDPKTAPIVKEAFEKYADGETVAEICRQFNARGYKTSKGTAFGKSSFTKIFRNERYIGVYTFHDYRAEDAIPAIIDKDLWDRVQLRVGKIKNAPARNKAKVVYLLSGKIFCGHCGSKMNGNCNAGTTVTISVTERRTAMLTARKRISVRSS</sequence>
<evidence type="ECO:0000313" key="2">
    <source>
        <dbReference type="EMBL" id="RHC58297.1"/>
    </source>
</evidence>
<dbReference type="Pfam" id="PF07508">
    <property type="entry name" value="Recombinase"/>
    <property type="match status" value="1"/>
</dbReference>
<comment type="caution">
    <text evidence="2">The sequence shown here is derived from an EMBL/GenBank/DDBJ whole genome shotgun (WGS) entry which is preliminary data.</text>
</comment>
<organism evidence="2 3">
    <name type="scientific">Enterocloster bolteae</name>
    <dbReference type="NCBI Taxonomy" id="208479"/>
    <lineage>
        <taxon>Bacteria</taxon>
        <taxon>Bacillati</taxon>
        <taxon>Bacillota</taxon>
        <taxon>Clostridia</taxon>
        <taxon>Lachnospirales</taxon>
        <taxon>Lachnospiraceae</taxon>
        <taxon>Enterocloster</taxon>
    </lineage>
</organism>
<proteinExistence type="predicted"/>
<dbReference type="InterPro" id="IPR038109">
    <property type="entry name" value="DNA_bind_recomb_sf"/>
</dbReference>
<evidence type="ECO:0000259" key="1">
    <source>
        <dbReference type="PROSITE" id="PS51737"/>
    </source>
</evidence>
<dbReference type="InterPro" id="IPR011109">
    <property type="entry name" value="DNA_bind_recombinase_dom"/>
</dbReference>
<name>A0A414B037_9FIRM</name>
<reference evidence="2 3" key="1">
    <citation type="submission" date="2018-08" db="EMBL/GenBank/DDBJ databases">
        <title>A genome reference for cultivated species of the human gut microbiota.</title>
        <authorList>
            <person name="Zou Y."/>
            <person name="Xue W."/>
            <person name="Luo G."/>
        </authorList>
    </citation>
    <scope>NUCLEOTIDE SEQUENCE [LARGE SCALE GENOMIC DNA]</scope>
    <source>
        <strain evidence="2 3">AM35-14</strain>
    </source>
</reference>
<dbReference type="GO" id="GO:0003677">
    <property type="term" value="F:DNA binding"/>
    <property type="evidence" value="ECO:0007669"/>
    <property type="project" value="InterPro"/>
</dbReference>
<dbReference type="AlphaFoldDB" id="A0A414B037"/>
<accession>A0A414B037</accession>
<dbReference type="PROSITE" id="PS51737">
    <property type="entry name" value="RECOMBINASE_DNA_BIND"/>
    <property type="match status" value="1"/>
</dbReference>
<dbReference type="Gene3D" id="3.90.1750.20">
    <property type="entry name" value="Putative Large Serine Recombinase, Chain B, Domain 2"/>
    <property type="match status" value="1"/>
</dbReference>
<evidence type="ECO:0000313" key="3">
    <source>
        <dbReference type="Proteomes" id="UP000283975"/>
    </source>
</evidence>
<dbReference type="InterPro" id="IPR050639">
    <property type="entry name" value="SSR_resolvase"/>
</dbReference>
<protein>
    <recommendedName>
        <fullName evidence="1">Recombinase domain-containing protein</fullName>
    </recommendedName>
</protein>
<feature type="domain" description="Recombinase" evidence="1">
    <location>
        <begin position="32"/>
        <end position="140"/>
    </location>
</feature>
<dbReference type="PANTHER" id="PTHR30461">
    <property type="entry name" value="DNA-INVERTASE FROM LAMBDOID PROPHAGE"/>
    <property type="match status" value="1"/>
</dbReference>